<evidence type="ECO:0008006" key="5">
    <source>
        <dbReference type="Google" id="ProtNLM"/>
    </source>
</evidence>
<dbReference type="AlphaFoldDB" id="A0AAQ3ULW4"/>
<reference evidence="3 4" key="1">
    <citation type="submission" date="2024-02" db="EMBL/GenBank/DDBJ databases">
        <title>High-quality chromosome-scale genome assembly of Pensacola bahiagrass (Paspalum notatum Flugge var. saurae).</title>
        <authorList>
            <person name="Vega J.M."/>
            <person name="Podio M."/>
            <person name="Orjuela J."/>
            <person name="Siena L.A."/>
            <person name="Pessino S.C."/>
            <person name="Combes M.C."/>
            <person name="Mariac C."/>
            <person name="Albertini E."/>
            <person name="Pupilli F."/>
            <person name="Ortiz J.P.A."/>
            <person name="Leblanc O."/>
        </authorList>
    </citation>
    <scope>NUCLEOTIDE SEQUENCE [LARGE SCALE GENOMIC DNA]</scope>
    <source>
        <strain evidence="3">R1</strain>
        <tissue evidence="3">Leaf</tissue>
    </source>
</reference>
<protein>
    <recommendedName>
        <fullName evidence="5">Transposase</fullName>
    </recommendedName>
</protein>
<evidence type="ECO:0000313" key="4">
    <source>
        <dbReference type="Proteomes" id="UP001341281"/>
    </source>
</evidence>
<gene>
    <name evidence="3" type="ORF">U9M48_039730</name>
</gene>
<keyword evidence="1" id="KW-0175">Coiled coil</keyword>
<evidence type="ECO:0000256" key="2">
    <source>
        <dbReference type="SAM" id="MobiDB-lite"/>
    </source>
</evidence>
<dbReference type="EMBL" id="CP144753">
    <property type="protein sequence ID" value="WVZ93773.1"/>
    <property type="molecule type" value="Genomic_DNA"/>
</dbReference>
<evidence type="ECO:0000256" key="1">
    <source>
        <dbReference type="SAM" id="Coils"/>
    </source>
</evidence>
<feature type="coiled-coil region" evidence="1">
    <location>
        <begin position="272"/>
        <end position="341"/>
    </location>
</feature>
<accession>A0AAQ3ULW4</accession>
<feature type="compositionally biased region" description="Polar residues" evidence="2">
    <location>
        <begin position="68"/>
        <end position="82"/>
    </location>
</feature>
<proteinExistence type="predicted"/>
<keyword evidence="4" id="KW-1185">Reference proteome</keyword>
<feature type="region of interest" description="Disordered" evidence="2">
    <location>
        <begin position="1"/>
        <end position="42"/>
    </location>
</feature>
<organism evidence="3 4">
    <name type="scientific">Paspalum notatum var. saurae</name>
    <dbReference type="NCBI Taxonomy" id="547442"/>
    <lineage>
        <taxon>Eukaryota</taxon>
        <taxon>Viridiplantae</taxon>
        <taxon>Streptophyta</taxon>
        <taxon>Embryophyta</taxon>
        <taxon>Tracheophyta</taxon>
        <taxon>Spermatophyta</taxon>
        <taxon>Magnoliopsida</taxon>
        <taxon>Liliopsida</taxon>
        <taxon>Poales</taxon>
        <taxon>Poaceae</taxon>
        <taxon>PACMAD clade</taxon>
        <taxon>Panicoideae</taxon>
        <taxon>Andropogonodae</taxon>
        <taxon>Paspaleae</taxon>
        <taxon>Paspalinae</taxon>
        <taxon>Paspalum</taxon>
    </lineage>
</organism>
<evidence type="ECO:0000313" key="3">
    <source>
        <dbReference type="EMBL" id="WVZ93773.1"/>
    </source>
</evidence>
<name>A0AAQ3ULW4_PASNO</name>
<dbReference type="Proteomes" id="UP001341281">
    <property type="component" value="Chromosome 09"/>
</dbReference>
<sequence>MPSRQTSITTYQNMHNGQERSGSTALNEQHGNTLPTGLQNLDTSPTIEETSIVHNDQTQGQIELDANDVNSGDQNVTPPTMTQDRDTVPSTEHWPSHARICRTRPEDDGVQKLRRACPQSVSLWMARRNCGIYKIHQKIQRKFCESQMRGWKSTLHATYKCYNTDELRRRNKPDDVGVEEWDYLMEYFGTDAKFQRNPETGQEPDDIELWELGHLKIGLWSNTESQAVHVGKPLEKTALGTRNSYAHGRGYMARPLFSQSLRSQMSEQVIATSETQRRNAELRNQVRSLQDRNQGLDQHIQGLDEQNKDLVDQVQTLGYKNEELNGQVQSLEGQMEKDRAERLKEMEIFKESIRQEMTKMIASHSSVAAGKAKAPNKFSAAVSSVLIVLGKEVQKKSLLEFIRVTPQQQQQAF</sequence>
<feature type="region of interest" description="Disordered" evidence="2">
    <location>
        <begin position="68"/>
        <end position="92"/>
    </location>
</feature>